<name>A0A8X6JMU8_TRICU</name>
<feature type="region of interest" description="Disordered" evidence="1">
    <location>
        <begin position="70"/>
        <end position="106"/>
    </location>
</feature>
<gene>
    <name evidence="2" type="ORF">TNCT_308681</name>
</gene>
<dbReference type="EMBL" id="BMAO01009606">
    <property type="protein sequence ID" value="GFR31928.1"/>
    <property type="molecule type" value="Genomic_DNA"/>
</dbReference>
<reference evidence="2" key="1">
    <citation type="submission" date="2020-07" db="EMBL/GenBank/DDBJ databases">
        <title>Multicomponent nature underlies the extraordinary mechanical properties of spider dragline silk.</title>
        <authorList>
            <person name="Kono N."/>
            <person name="Nakamura H."/>
            <person name="Mori M."/>
            <person name="Yoshida Y."/>
            <person name="Ohtoshi R."/>
            <person name="Malay A.D."/>
            <person name="Moran D.A.P."/>
            <person name="Tomita M."/>
            <person name="Numata K."/>
            <person name="Arakawa K."/>
        </authorList>
    </citation>
    <scope>NUCLEOTIDE SEQUENCE</scope>
</reference>
<organism evidence="2 3">
    <name type="scientific">Trichonephila clavata</name>
    <name type="common">Joro spider</name>
    <name type="synonym">Nephila clavata</name>
    <dbReference type="NCBI Taxonomy" id="2740835"/>
    <lineage>
        <taxon>Eukaryota</taxon>
        <taxon>Metazoa</taxon>
        <taxon>Ecdysozoa</taxon>
        <taxon>Arthropoda</taxon>
        <taxon>Chelicerata</taxon>
        <taxon>Arachnida</taxon>
        <taxon>Araneae</taxon>
        <taxon>Araneomorphae</taxon>
        <taxon>Entelegynae</taxon>
        <taxon>Araneoidea</taxon>
        <taxon>Nephilidae</taxon>
        <taxon>Trichonephila</taxon>
    </lineage>
</organism>
<protein>
    <submittedName>
        <fullName evidence="2">Uncharacterized protein</fullName>
    </submittedName>
</protein>
<dbReference type="AlphaFoldDB" id="A0A8X6JMU8"/>
<accession>A0A8X6JMU8</accession>
<evidence type="ECO:0000313" key="3">
    <source>
        <dbReference type="Proteomes" id="UP000887116"/>
    </source>
</evidence>
<proteinExistence type="predicted"/>
<dbReference type="OrthoDB" id="10277009at2759"/>
<dbReference type="Proteomes" id="UP000887116">
    <property type="component" value="Unassembled WGS sequence"/>
</dbReference>
<evidence type="ECO:0000313" key="2">
    <source>
        <dbReference type="EMBL" id="GFR31928.1"/>
    </source>
</evidence>
<keyword evidence="3" id="KW-1185">Reference proteome</keyword>
<evidence type="ECO:0000256" key="1">
    <source>
        <dbReference type="SAM" id="MobiDB-lite"/>
    </source>
</evidence>
<feature type="compositionally biased region" description="Gly residues" evidence="1">
    <location>
        <begin position="96"/>
        <end position="106"/>
    </location>
</feature>
<comment type="caution">
    <text evidence="2">The sequence shown here is derived from an EMBL/GenBank/DDBJ whole genome shotgun (WGS) entry which is preliminary data.</text>
</comment>
<sequence length="106" mass="12004">MRLTPSEPISNDHKTFQKISYGNCFLLNFEFFCQKTKSPNSRHSECRYPILNLEENEDFDFETELMARASAKTSQQPPSPLLSCRESVGGRRETMLGGGRGNGIIN</sequence>